<protein>
    <submittedName>
        <fullName evidence="1">Uncharacterized protein</fullName>
    </submittedName>
</protein>
<dbReference type="EMBL" id="CM023486">
    <property type="protein sequence ID" value="KAH6927465.1"/>
    <property type="molecule type" value="Genomic_DNA"/>
</dbReference>
<comment type="caution">
    <text evidence="1">The sequence shown here is derived from an EMBL/GenBank/DDBJ whole genome shotgun (WGS) entry which is preliminary data.</text>
</comment>
<organism evidence="1 2">
    <name type="scientific">Hyalomma asiaticum</name>
    <name type="common">Tick</name>
    <dbReference type="NCBI Taxonomy" id="266040"/>
    <lineage>
        <taxon>Eukaryota</taxon>
        <taxon>Metazoa</taxon>
        <taxon>Ecdysozoa</taxon>
        <taxon>Arthropoda</taxon>
        <taxon>Chelicerata</taxon>
        <taxon>Arachnida</taxon>
        <taxon>Acari</taxon>
        <taxon>Parasitiformes</taxon>
        <taxon>Ixodida</taxon>
        <taxon>Ixodoidea</taxon>
        <taxon>Ixodidae</taxon>
        <taxon>Hyalomminae</taxon>
        <taxon>Hyalomma</taxon>
    </lineage>
</organism>
<gene>
    <name evidence="1" type="ORF">HPB50_004296</name>
</gene>
<sequence>MARKRVKSVPEVSNKKVECTNDDVELQEKDMVLEEESDASMSAPEHVLDDILYVLSEKIQQTEECLVNVEDTLDRNIYGFGPAAEEFLLTAKTFLEEKMNTSLELVCEVNGALRDIAEVNKI</sequence>
<dbReference type="Proteomes" id="UP000821845">
    <property type="component" value="Chromosome 6"/>
</dbReference>
<keyword evidence="2" id="KW-1185">Reference proteome</keyword>
<evidence type="ECO:0000313" key="2">
    <source>
        <dbReference type="Proteomes" id="UP000821845"/>
    </source>
</evidence>
<evidence type="ECO:0000313" key="1">
    <source>
        <dbReference type="EMBL" id="KAH6927465.1"/>
    </source>
</evidence>
<proteinExistence type="predicted"/>
<name>A0ACB7RYK3_HYAAI</name>
<accession>A0ACB7RYK3</accession>
<reference evidence="1" key="1">
    <citation type="submission" date="2020-05" db="EMBL/GenBank/DDBJ databases">
        <title>Large-scale comparative analyses of tick genomes elucidate their genetic diversity and vector capacities.</title>
        <authorList>
            <person name="Jia N."/>
            <person name="Wang J."/>
            <person name="Shi W."/>
            <person name="Du L."/>
            <person name="Sun Y."/>
            <person name="Zhan W."/>
            <person name="Jiang J."/>
            <person name="Wang Q."/>
            <person name="Zhang B."/>
            <person name="Ji P."/>
            <person name="Sakyi L.B."/>
            <person name="Cui X."/>
            <person name="Yuan T."/>
            <person name="Jiang B."/>
            <person name="Yang W."/>
            <person name="Lam T.T.-Y."/>
            <person name="Chang Q."/>
            <person name="Ding S."/>
            <person name="Wang X."/>
            <person name="Zhu J."/>
            <person name="Ruan X."/>
            <person name="Zhao L."/>
            <person name="Wei J."/>
            <person name="Que T."/>
            <person name="Du C."/>
            <person name="Cheng J."/>
            <person name="Dai P."/>
            <person name="Han X."/>
            <person name="Huang E."/>
            <person name="Gao Y."/>
            <person name="Liu J."/>
            <person name="Shao H."/>
            <person name="Ye R."/>
            <person name="Li L."/>
            <person name="Wei W."/>
            <person name="Wang X."/>
            <person name="Wang C."/>
            <person name="Yang T."/>
            <person name="Huo Q."/>
            <person name="Li W."/>
            <person name="Guo W."/>
            <person name="Chen H."/>
            <person name="Zhou L."/>
            <person name="Ni X."/>
            <person name="Tian J."/>
            <person name="Zhou Y."/>
            <person name="Sheng Y."/>
            <person name="Liu T."/>
            <person name="Pan Y."/>
            <person name="Xia L."/>
            <person name="Li J."/>
            <person name="Zhao F."/>
            <person name="Cao W."/>
        </authorList>
    </citation>
    <scope>NUCLEOTIDE SEQUENCE</scope>
    <source>
        <strain evidence="1">Hyas-2018</strain>
    </source>
</reference>